<dbReference type="InterPro" id="IPR015590">
    <property type="entry name" value="Aldehyde_DH_dom"/>
</dbReference>
<dbReference type="PANTHER" id="PTHR43570:SF16">
    <property type="entry name" value="ALDEHYDE DEHYDROGENASE TYPE III, ISOFORM Q"/>
    <property type="match status" value="1"/>
</dbReference>
<dbReference type="PIRSF" id="PIRSF036492">
    <property type="entry name" value="ALDH"/>
    <property type="match status" value="1"/>
</dbReference>
<dbReference type="InterPro" id="IPR029510">
    <property type="entry name" value="Ald_DH_CS_GLU"/>
</dbReference>
<dbReference type="Gene3D" id="3.40.309.10">
    <property type="entry name" value="Aldehyde Dehydrogenase, Chain A, domain 2"/>
    <property type="match status" value="1"/>
</dbReference>
<reference evidence="9" key="1">
    <citation type="journal article" date="2020" name="Fungal Divers.">
        <title>Resolving the Mortierellaceae phylogeny through synthesis of multi-gene phylogenetics and phylogenomics.</title>
        <authorList>
            <person name="Vandepol N."/>
            <person name="Liber J."/>
            <person name="Desiro A."/>
            <person name="Na H."/>
            <person name="Kennedy M."/>
            <person name="Barry K."/>
            <person name="Grigoriev I.V."/>
            <person name="Miller A.N."/>
            <person name="O'Donnell K."/>
            <person name="Stajich J.E."/>
            <person name="Bonito G."/>
        </authorList>
    </citation>
    <scope>NUCLEOTIDE SEQUENCE</scope>
    <source>
        <strain evidence="9">NRRL 2769</strain>
    </source>
</reference>
<feature type="active site" evidence="5 6">
    <location>
        <position position="223"/>
    </location>
</feature>
<dbReference type="FunFam" id="3.40.309.10:FF:000025">
    <property type="entry name" value="Aldehyde dehydrogenase"/>
    <property type="match status" value="1"/>
</dbReference>
<keyword evidence="10" id="KW-1185">Reference proteome</keyword>
<dbReference type="InterPro" id="IPR016162">
    <property type="entry name" value="Ald_DH_N"/>
</dbReference>
<dbReference type="InterPro" id="IPR012394">
    <property type="entry name" value="Aldehyde_DH_NAD(P)"/>
</dbReference>
<dbReference type="GO" id="GO:0006081">
    <property type="term" value="P:aldehyde metabolic process"/>
    <property type="evidence" value="ECO:0007669"/>
    <property type="project" value="InterPro"/>
</dbReference>
<evidence type="ECO:0000256" key="2">
    <source>
        <dbReference type="ARBA" id="ARBA00023002"/>
    </source>
</evidence>
<feature type="active site" evidence="5">
    <location>
        <position position="257"/>
    </location>
</feature>
<comment type="caution">
    <text evidence="9">The sequence shown here is derived from an EMBL/GenBank/DDBJ whole genome shotgun (WGS) entry which is preliminary data.</text>
</comment>
<evidence type="ECO:0000259" key="8">
    <source>
        <dbReference type="Pfam" id="PF00171"/>
    </source>
</evidence>
<dbReference type="FunFam" id="3.40.605.10:FF:000004">
    <property type="entry name" value="Aldehyde dehydrogenase"/>
    <property type="match status" value="1"/>
</dbReference>
<evidence type="ECO:0000256" key="7">
    <source>
        <dbReference type="RuleBase" id="RU003345"/>
    </source>
</evidence>
<dbReference type="InterPro" id="IPR016160">
    <property type="entry name" value="Ald_DH_CS_CYS"/>
</dbReference>
<dbReference type="Proteomes" id="UP000703661">
    <property type="component" value="Unassembled WGS sequence"/>
</dbReference>
<proteinExistence type="inferred from homology"/>
<dbReference type="PROSITE" id="PS00070">
    <property type="entry name" value="ALDEHYDE_DEHYDR_CYS"/>
    <property type="match status" value="1"/>
</dbReference>
<dbReference type="EMBL" id="JAAAID010000521">
    <property type="protein sequence ID" value="KAG0016577.1"/>
    <property type="molecule type" value="Genomic_DNA"/>
</dbReference>
<dbReference type="InterPro" id="IPR016163">
    <property type="entry name" value="Ald_DH_C"/>
</dbReference>
<accession>A0A9P6MXH6</accession>
<gene>
    <name evidence="9" type="primary">ALDH3B2_3</name>
    <name evidence="9" type="ORF">BGZ80_009120</name>
</gene>
<protein>
    <recommendedName>
        <fullName evidence="4">Aldehyde dehydrogenase</fullName>
    </recommendedName>
</protein>
<dbReference type="AlphaFoldDB" id="A0A9P6MXH6"/>
<feature type="domain" description="Aldehyde dehydrogenase" evidence="8">
    <location>
        <begin position="16"/>
        <end position="440"/>
    </location>
</feature>
<dbReference type="Pfam" id="PF00171">
    <property type="entry name" value="Aldedh"/>
    <property type="match status" value="1"/>
</dbReference>
<sequence length="493" mass="54295">MAQNDIPIVEYTPLSDIPTILQDVRATFKSGLTKSLSYRKEQLKGLHNMIAENEDLFREASFLDLRKPPQELFLGETGIIKHECVEAIKNLDRWASPEKVKVSLINKFDDIHIRKDPVGVVLIIGTWNYPVNLLLIPAIGAIAAGNTVILKPSEVSPHVAKLVTELLPKYLDQRSYRIVNGAVPHTSALLDLKFDHIFYTGSGNVGKIIMAAAAKQLTPVTLELGGKSPAFVAKDGNINTIARRLAIGKFFNSGQTCIAPDYVIVERGVENELVKEMKKTLLEFYGAAPQTSPSYGRIVSKGHFHRLVQGLKNTQGEVVIGGDSQEDDLFIAPTLVLNVKPDDSLMQDEIFGPILPIMVVDSMEDGVDYVNSKDQPLALYIFSGNKKLVNHILDNTRSGSAVVNETMVQFTITTLPFGGTGPSGIGSYHGKKSFDTFSHERSTVIKSLGMERFNTVRYPPYSEKKIGWLDWLLYSKVKYAPNAANPGASKANL</sequence>
<organism evidence="9 10">
    <name type="scientific">Entomortierella chlamydospora</name>
    <dbReference type="NCBI Taxonomy" id="101097"/>
    <lineage>
        <taxon>Eukaryota</taxon>
        <taxon>Fungi</taxon>
        <taxon>Fungi incertae sedis</taxon>
        <taxon>Mucoromycota</taxon>
        <taxon>Mortierellomycotina</taxon>
        <taxon>Mortierellomycetes</taxon>
        <taxon>Mortierellales</taxon>
        <taxon>Mortierellaceae</taxon>
        <taxon>Entomortierella</taxon>
    </lineage>
</organism>
<comment type="similarity">
    <text evidence="1 4 7">Belongs to the aldehyde dehydrogenase family.</text>
</comment>
<keyword evidence="2 4" id="KW-0560">Oxidoreductase</keyword>
<dbReference type="SUPFAM" id="SSF53720">
    <property type="entry name" value="ALDH-like"/>
    <property type="match status" value="1"/>
</dbReference>
<dbReference type="GO" id="GO:0005737">
    <property type="term" value="C:cytoplasm"/>
    <property type="evidence" value="ECO:0007669"/>
    <property type="project" value="TreeGrafter"/>
</dbReference>
<evidence type="ECO:0000256" key="5">
    <source>
        <dbReference type="PIRSR" id="PIRSR036492-1"/>
    </source>
</evidence>
<evidence type="ECO:0000256" key="6">
    <source>
        <dbReference type="PROSITE-ProRule" id="PRU10007"/>
    </source>
</evidence>
<evidence type="ECO:0000313" key="10">
    <source>
        <dbReference type="Proteomes" id="UP000703661"/>
    </source>
</evidence>
<evidence type="ECO:0000256" key="1">
    <source>
        <dbReference type="ARBA" id="ARBA00009986"/>
    </source>
</evidence>
<evidence type="ECO:0000256" key="4">
    <source>
        <dbReference type="PIRNR" id="PIRNR036492"/>
    </source>
</evidence>
<dbReference type="InterPro" id="IPR016161">
    <property type="entry name" value="Ald_DH/histidinol_DH"/>
</dbReference>
<dbReference type="PROSITE" id="PS00687">
    <property type="entry name" value="ALDEHYDE_DEHYDR_GLU"/>
    <property type="match status" value="1"/>
</dbReference>
<evidence type="ECO:0000313" key="9">
    <source>
        <dbReference type="EMBL" id="KAG0016577.1"/>
    </source>
</evidence>
<keyword evidence="3" id="KW-0520">NAD</keyword>
<name>A0A9P6MXH6_9FUNG</name>
<dbReference type="PANTHER" id="PTHR43570">
    <property type="entry name" value="ALDEHYDE DEHYDROGENASE"/>
    <property type="match status" value="1"/>
</dbReference>
<dbReference type="Gene3D" id="3.40.605.10">
    <property type="entry name" value="Aldehyde Dehydrogenase, Chain A, domain 1"/>
    <property type="match status" value="1"/>
</dbReference>
<dbReference type="GO" id="GO:0004029">
    <property type="term" value="F:aldehyde dehydrogenase (NAD+) activity"/>
    <property type="evidence" value="ECO:0007669"/>
    <property type="project" value="TreeGrafter"/>
</dbReference>
<evidence type="ECO:0000256" key="3">
    <source>
        <dbReference type="ARBA" id="ARBA00023027"/>
    </source>
</evidence>